<name>A0A1Y1CN36_9BACT</name>
<protein>
    <submittedName>
        <fullName evidence="5">Carbohydrate kinase</fullName>
    </submittedName>
</protein>
<reference evidence="6" key="2">
    <citation type="journal article" date="2020" name="Antonie Van Leeuwenhoek">
        <title>Labilibaculum antarcticum sp. nov., a novel facultative anaerobic, psychrotorelant bacterium isolated from marine sediment of Antarctica.</title>
        <authorList>
            <person name="Watanabe M."/>
            <person name="Kojima H."/>
            <person name="Fukui M."/>
        </authorList>
    </citation>
    <scope>NUCLEOTIDE SEQUENCE [LARGE SCALE GENOMIC DNA]</scope>
    <source>
        <strain evidence="6">SPP2</strain>
    </source>
</reference>
<evidence type="ECO:0000256" key="3">
    <source>
        <dbReference type="ARBA" id="ARBA00022777"/>
    </source>
</evidence>
<sequence>MKQIVCYGEVLWDMLPRGKKLGGAPLNVALRAQSLGNKVKVISSIGQDAIGDEIIEEIKSFSTSIEHIQISKHFSTSEVLVKLDQNGSASYEIKMPCAWDDIVLLDKDIDIVKNSDAFIFGSLVARSKTSRETLFQLLEHAKFKVFDVNLRSPHYTEKSIIDLMNDADFIKFNDDEIFEICASMGFASKTLEECIEFIANKTKTKEVCVTLGKDGAVLFIENKFVYSKGFKVKVADTVGAGDSFLATIISKLLHETDPQEAIECASAVGAIVASKSGANAEVSIQEIENTMQTSK</sequence>
<gene>
    <name evidence="5" type="ORF">ALGA_3509</name>
</gene>
<keyword evidence="2" id="KW-0808">Transferase</keyword>
<dbReference type="Gene3D" id="3.40.1190.20">
    <property type="match status" value="1"/>
</dbReference>
<dbReference type="RefSeq" id="WP_096431536.1">
    <property type="nucleotide sequence ID" value="NZ_AP018042.1"/>
</dbReference>
<dbReference type="Pfam" id="PF00294">
    <property type="entry name" value="PfkB"/>
    <property type="match status" value="1"/>
</dbReference>
<feature type="domain" description="Carbohydrate kinase PfkB" evidence="4">
    <location>
        <begin position="19"/>
        <end position="280"/>
    </location>
</feature>
<evidence type="ECO:0000256" key="1">
    <source>
        <dbReference type="ARBA" id="ARBA00010688"/>
    </source>
</evidence>
<dbReference type="PANTHER" id="PTHR43085">
    <property type="entry name" value="HEXOKINASE FAMILY MEMBER"/>
    <property type="match status" value="1"/>
</dbReference>
<dbReference type="InterPro" id="IPR011611">
    <property type="entry name" value="PfkB_dom"/>
</dbReference>
<evidence type="ECO:0000313" key="5">
    <source>
        <dbReference type="EMBL" id="BAX81807.1"/>
    </source>
</evidence>
<keyword evidence="6" id="KW-1185">Reference proteome</keyword>
<keyword evidence="3 5" id="KW-0418">Kinase</keyword>
<dbReference type="PANTHER" id="PTHR43085:SF57">
    <property type="entry name" value="CARBOHYDRATE KINASE PFKB DOMAIN-CONTAINING PROTEIN"/>
    <property type="match status" value="1"/>
</dbReference>
<proteinExistence type="inferred from homology"/>
<evidence type="ECO:0000256" key="2">
    <source>
        <dbReference type="ARBA" id="ARBA00022679"/>
    </source>
</evidence>
<reference evidence="5 6" key="1">
    <citation type="journal article" date="2018" name="Mar. Genomics">
        <title>Complete genome sequence of Marinifilaceae bacterium strain SPP2, isolated from the Antarctic marine sediment.</title>
        <authorList>
            <person name="Watanabe M."/>
            <person name="Kojima H."/>
            <person name="Fukui M."/>
        </authorList>
    </citation>
    <scope>NUCLEOTIDE SEQUENCE [LARGE SCALE GENOMIC DNA]</scope>
    <source>
        <strain evidence="5 6">SPP2</strain>
    </source>
</reference>
<accession>A0A1Y1CN36</accession>
<dbReference type="SUPFAM" id="SSF53613">
    <property type="entry name" value="Ribokinase-like"/>
    <property type="match status" value="1"/>
</dbReference>
<dbReference type="OrthoDB" id="9813569at2"/>
<dbReference type="InterPro" id="IPR050306">
    <property type="entry name" value="PfkB_Carbo_kinase"/>
</dbReference>
<dbReference type="Proteomes" id="UP000218267">
    <property type="component" value="Chromosome"/>
</dbReference>
<evidence type="ECO:0000259" key="4">
    <source>
        <dbReference type="Pfam" id="PF00294"/>
    </source>
</evidence>
<dbReference type="InterPro" id="IPR029056">
    <property type="entry name" value="Ribokinase-like"/>
</dbReference>
<dbReference type="AlphaFoldDB" id="A0A1Y1CN36"/>
<dbReference type="GO" id="GO:0016301">
    <property type="term" value="F:kinase activity"/>
    <property type="evidence" value="ECO:0007669"/>
    <property type="project" value="UniProtKB-KW"/>
</dbReference>
<dbReference type="CDD" id="cd01167">
    <property type="entry name" value="bac_FRK"/>
    <property type="match status" value="1"/>
</dbReference>
<dbReference type="KEGG" id="mbas:ALGA_3509"/>
<evidence type="ECO:0000313" key="6">
    <source>
        <dbReference type="Proteomes" id="UP000218267"/>
    </source>
</evidence>
<organism evidence="5 6">
    <name type="scientific">Labilibaculum antarcticum</name>
    <dbReference type="NCBI Taxonomy" id="1717717"/>
    <lineage>
        <taxon>Bacteria</taxon>
        <taxon>Pseudomonadati</taxon>
        <taxon>Bacteroidota</taxon>
        <taxon>Bacteroidia</taxon>
        <taxon>Marinilabiliales</taxon>
        <taxon>Marinifilaceae</taxon>
        <taxon>Labilibaculum</taxon>
    </lineage>
</organism>
<comment type="similarity">
    <text evidence="1">Belongs to the carbohydrate kinase PfkB family.</text>
</comment>
<dbReference type="EMBL" id="AP018042">
    <property type="protein sequence ID" value="BAX81807.1"/>
    <property type="molecule type" value="Genomic_DNA"/>
</dbReference>